<feature type="domain" description="Exonuclease" evidence="1">
    <location>
        <begin position="9"/>
        <end position="175"/>
    </location>
</feature>
<dbReference type="GO" id="GO:0005829">
    <property type="term" value="C:cytosol"/>
    <property type="evidence" value="ECO:0007669"/>
    <property type="project" value="TreeGrafter"/>
</dbReference>
<dbReference type="CDD" id="cd06127">
    <property type="entry name" value="DEDDh"/>
    <property type="match status" value="1"/>
</dbReference>
<dbReference type="PANTHER" id="PTHR30231:SF41">
    <property type="entry name" value="DNA POLYMERASE III SUBUNIT EPSILON"/>
    <property type="match status" value="1"/>
</dbReference>
<dbReference type="AlphaFoldDB" id="A0A286EA76"/>
<dbReference type="InterPro" id="IPR012337">
    <property type="entry name" value="RNaseH-like_sf"/>
</dbReference>
<dbReference type="GO" id="GO:0045004">
    <property type="term" value="P:DNA replication proofreading"/>
    <property type="evidence" value="ECO:0007669"/>
    <property type="project" value="TreeGrafter"/>
</dbReference>
<dbReference type="InterPro" id="IPR036397">
    <property type="entry name" value="RNaseH_sf"/>
</dbReference>
<sequence>MNDFTTWPPLFVVDVEGNGANPPDLVEVAALPVRHGQPDTTTAGHWLIQPPRPVTSFAARVHGITDQQLADQPRWETVAPQVHGLLGEAWICAHHAHVDYQALARHLPDWRPAGVIDTLRLARATYPDAPRHTLDALLTHTGIDLTHAPAQRHRATFDAYATAHLLLAMATHYDDWDALRAAAVPPGLPGDRQPTEDAPGLW</sequence>
<dbReference type="Proteomes" id="UP000219072">
    <property type="component" value="Unassembled WGS sequence"/>
</dbReference>
<proteinExistence type="predicted"/>
<dbReference type="GO" id="GO:0003676">
    <property type="term" value="F:nucleic acid binding"/>
    <property type="evidence" value="ECO:0007669"/>
    <property type="project" value="InterPro"/>
</dbReference>
<gene>
    <name evidence="2" type="ORF">SAMN06297387_13618</name>
</gene>
<dbReference type="SUPFAM" id="SSF53098">
    <property type="entry name" value="Ribonuclease H-like"/>
    <property type="match status" value="1"/>
</dbReference>
<accession>A0A286EA76</accession>
<keyword evidence="3" id="KW-1185">Reference proteome</keyword>
<dbReference type="InterPro" id="IPR013520">
    <property type="entry name" value="Ribonucl_H"/>
</dbReference>
<reference evidence="2 3" key="1">
    <citation type="submission" date="2017-09" db="EMBL/GenBank/DDBJ databases">
        <authorList>
            <person name="Ehlers B."/>
            <person name="Leendertz F.H."/>
        </authorList>
    </citation>
    <scope>NUCLEOTIDE SEQUENCE [LARGE SCALE GENOMIC DNA]</scope>
    <source>
        <strain evidence="2 3">CGMCC 4.7095</strain>
    </source>
</reference>
<dbReference type="PANTHER" id="PTHR30231">
    <property type="entry name" value="DNA POLYMERASE III SUBUNIT EPSILON"/>
    <property type="match status" value="1"/>
</dbReference>
<name>A0A286EA76_9ACTN</name>
<dbReference type="Pfam" id="PF00929">
    <property type="entry name" value="RNase_T"/>
    <property type="match status" value="1"/>
</dbReference>
<dbReference type="SMART" id="SM00479">
    <property type="entry name" value="EXOIII"/>
    <property type="match status" value="1"/>
</dbReference>
<protein>
    <submittedName>
        <fullName evidence="2">DNA polymerase-3 subunit epsilon/exodeoxyribonuclease X</fullName>
    </submittedName>
</protein>
<dbReference type="RefSeq" id="WP_097234118.1">
    <property type="nucleotide sequence ID" value="NZ_OCNE01000036.1"/>
</dbReference>
<evidence type="ECO:0000259" key="1">
    <source>
        <dbReference type="SMART" id="SM00479"/>
    </source>
</evidence>
<dbReference type="Gene3D" id="3.30.420.10">
    <property type="entry name" value="Ribonuclease H-like superfamily/Ribonuclease H"/>
    <property type="match status" value="1"/>
</dbReference>
<organism evidence="2 3">
    <name type="scientific">Streptomyces zhaozhouensis</name>
    <dbReference type="NCBI Taxonomy" id="1300267"/>
    <lineage>
        <taxon>Bacteria</taxon>
        <taxon>Bacillati</taxon>
        <taxon>Actinomycetota</taxon>
        <taxon>Actinomycetes</taxon>
        <taxon>Kitasatosporales</taxon>
        <taxon>Streptomycetaceae</taxon>
        <taxon>Streptomyces</taxon>
    </lineage>
</organism>
<evidence type="ECO:0000313" key="2">
    <source>
        <dbReference type="EMBL" id="SOD67845.1"/>
    </source>
</evidence>
<dbReference type="OrthoDB" id="9803913at2"/>
<dbReference type="EMBL" id="OCNE01000036">
    <property type="protein sequence ID" value="SOD67845.1"/>
    <property type="molecule type" value="Genomic_DNA"/>
</dbReference>
<dbReference type="GO" id="GO:0008408">
    <property type="term" value="F:3'-5' exonuclease activity"/>
    <property type="evidence" value="ECO:0007669"/>
    <property type="project" value="TreeGrafter"/>
</dbReference>
<evidence type="ECO:0000313" key="3">
    <source>
        <dbReference type="Proteomes" id="UP000219072"/>
    </source>
</evidence>